<dbReference type="SMART" id="SM00220">
    <property type="entry name" value="S_TKc"/>
    <property type="match status" value="1"/>
</dbReference>
<evidence type="ECO:0000313" key="2">
    <source>
        <dbReference type="EMBL" id="KAK3386098.1"/>
    </source>
</evidence>
<sequence>MPGNTPEDFERDILANEDVREDLAGEGGNGKVFAYKCIQGKVIGEVMVVKHLKCTFGSKDEAKEEGRNLMEISCLALLSGESCRNYFSQIYAWFVTQTFLGIALEFCPLGESDAKIVMGQIFAGLKFVHHVKGVHCDLKPSNIFVKNRPPRSPWWIIISDLGNSRWYNTYAEDGDIQDIGTRCHMAPEGFGMVDSNEVGLL</sequence>
<dbReference type="PROSITE" id="PS50011">
    <property type="entry name" value="PROTEIN_KINASE_DOM"/>
    <property type="match status" value="1"/>
</dbReference>
<dbReference type="GO" id="GO:0005524">
    <property type="term" value="F:ATP binding"/>
    <property type="evidence" value="ECO:0007669"/>
    <property type="project" value="InterPro"/>
</dbReference>
<dbReference type="Pfam" id="PF00069">
    <property type="entry name" value="Pkinase"/>
    <property type="match status" value="1"/>
</dbReference>
<dbReference type="InterPro" id="IPR011009">
    <property type="entry name" value="Kinase-like_dom_sf"/>
</dbReference>
<keyword evidence="2" id="KW-0418">Kinase</keyword>
<dbReference type="PANTHER" id="PTHR48011:SF4">
    <property type="entry name" value="MITOGEN-ACTIVATED PROTEIN KINASE KINASE KINASE 19"/>
    <property type="match status" value="1"/>
</dbReference>
<dbReference type="AlphaFoldDB" id="A0AAE0NQZ4"/>
<comment type="caution">
    <text evidence="2">The sequence shown here is derived from an EMBL/GenBank/DDBJ whole genome shotgun (WGS) entry which is preliminary data.</text>
</comment>
<dbReference type="EMBL" id="JAULSW010000004">
    <property type="protein sequence ID" value="KAK3386098.1"/>
    <property type="molecule type" value="Genomic_DNA"/>
</dbReference>
<dbReference type="InterPro" id="IPR000719">
    <property type="entry name" value="Prot_kinase_dom"/>
</dbReference>
<dbReference type="GO" id="GO:0007165">
    <property type="term" value="P:signal transduction"/>
    <property type="evidence" value="ECO:0007669"/>
    <property type="project" value="TreeGrafter"/>
</dbReference>
<dbReference type="Proteomes" id="UP001285441">
    <property type="component" value="Unassembled WGS sequence"/>
</dbReference>
<name>A0AAE0NQZ4_9PEZI</name>
<dbReference type="PANTHER" id="PTHR48011">
    <property type="entry name" value="CCR4-NOT TRANSCRIPTIONAL COMPLEX SUBUNIT CAF120-RELATED"/>
    <property type="match status" value="1"/>
</dbReference>
<dbReference type="InterPro" id="IPR052751">
    <property type="entry name" value="Plant_MAPKKK"/>
</dbReference>
<reference evidence="2" key="1">
    <citation type="journal article" date="2023" name="Mol. Phylogenet. Evol.">
        <title>Genome-scale phylogeny and comparative genomics of the fungal order Sordariales.</title>
        <authorList>
            <person name="Hensen N."/>
            <person name="Bonometti L."/>
            <person name="Westerberg I."/>
            <person name="Brannstrom I.O."/>
            <person name="Guillou S."/>
            <person name="Cros-Aarteil S."/>
            <person name="Calhoun S."/>
            <person name="Haridas S."/>
            <person name="Kuo A."/>
            <person name="Mondo S."/>
            <person name="Pangilinan J."/>
            <person name="Riley R."/>
            <person name="LaButti K."/>
            <person name="Andreopoulos B."/>
            <person name="Lipzen A."/>
            <person name="Chen C."/>
            <person name="Yan M."/>
            <person name="Daum C."/>
            <person name="Ng V."/>
            <person name="Clum A."/>
            <person name="Steindorff A."/>
            <person name="Ohm R.A."/>
            <person name="Martin F."/>
            <person name="Silar P."/>
            <person name="Natvig D.O."/>
            <person name="Lalanne C."/>
            <person name="Gautier V."/>
            <person name="Ament-Velasquez S.L."/>
            <person name="Kruys A."/>
            <person name="Hutchinson M.I."/>
            <person name="Powell A.J."/>
            <person name="Barry K."/>
            <person name="Miller A.N."/>
            <person name="Grigoriev I.V."/>
            <person name="Debuchy R."/>
            <person name="Gladieux P."/>
            <person name="Hiltunen Thoren M."/>
            <person name="Johannesson H."/>
        </authorList>
    </citation>
    <scope>NUCLEOTIDE SEQUENCE</scope>
    <source>
        <strain evidence="2">CBS 232.78</strain>
    </source>
</reference>
<dbReference type="SUPFAM" id="SSF56112">
    <property type="entry name" value="Protein kinase-like (PK-like)"/>
    <property type="match status" value="1"/>
</dbReference>
<keyword evidence="2" id="KW-0808">Transferase</keyword>
<dbReference type="GO" id="GO:0004672">
    <property type="term" value="F:protein kinase activity"/>
    <property type="evidence" value="ECO:0007669"/>
    <property type="project" value="InterPro"/>
</dbReference>
<proteinExistence type="predicted"/>
<organism evidence="2 3">
    <name type="scientific">Podospora didyma</name>
    <dbReference type="NCBI Taxonomy" id="330526"/>
    <lineage>
        <taxon>Eukaryota</taxon>
        <taxon>Fungi</taxon>
        <taxon>Dikarya</taxon>
        <taxon>Ascomycota</taxon>
        <taxon>Pezizomycotina</taxon>
        <taxon>Sordariomycetes</taxon>
        <taxon>Sordariomycetidae</taxon>
        <taxon>Sordariales</taxon>
        <taxon>Podosporaceae</taxon>
        <taxon>Podospora</taxon>
    </lineage>
</organism>
<keyword evidence="3" id="KW-1185">Reference proteome</keyword>
<feature type="domain" description="Protein kinase" evidence="1">
    <location>
        <begin position="18"/>
        <end position="201"/>
    </location>
</feature>
<dbReference type="Gene3D" id="1.10.510.10">
    <property type="entry name" value="Transferase(Phosphotransferase) domain 1"/>
    <property type="match status" value="1"/>
</dbReference>
<gene>
    <name evidence="2" type="ORF">B0H63DRAFT_523419</name>
</gene>
<evidence type="ECO:0000259" key="1">
    <source>
        <dbReference type="PROSITE" id="PS50011"/>
    </source>
</evidence>
<accession>A0AAE0NQZ4</accession>
<protein>
    <submittedName>
        <fullName evidence="2">Kinase-like domain-containing protein</fullName>
    </submittedName>
</protein>
<reference evidence="2" key="2">
    <citation type="submission" date="2023-06" db="EMBL/GenBank/DDBJ databases">
        <authorList>
            <consortium name="Lawrence Berkeley National Laboratory"/>
            <person name="Haridas S."/>
            <person name="Hensen N."/>
            <person name="Bonometti L."/>
            <person name="Westerberg I."/>
            <person name="Brannstrom I.O."/>
            <person name="Guillou S."/>
            <person name="Cros-Aarteil S."/>
            <person name="Calhoun S."/>
            <person name="Kuo A."/>
            <person name="Mondo S."/>
            <person name="Pangilinan J."/>
            <person name="Riley R."/>
            <person name="LaButti K."/>
            <person name="Andreopoulos B."/>
            <person name="Lipzen A."/>
            <person name="Chen C."/>
            <person name="Yanf M."/>
            <person name="Daum C."/>
            <person name="Ng V."/>
            <person name="Clum A."/>
            <person name="Steindorff A."/>
            <person name="Ohm R."/>
            <person name="Martin F."/>
            <person name="Silar P."/>
            <person name="Natvig D."/>
            <person name="Lalanne C."/>
            <person name="Gautier V."/>
            <person name="Ament-velasquez S.L."/>
            <person name="Kruys A."/>
            <person name="Hutchinson M.I."/>
            <person name="Powell A.J."/>
            <person name="Barry K."/>
            <person name="Miller A.N."/>
            <person name="Grigoriev I.V."/>
            <person name="Debuchy R."/>
            <person name="Gladieux P."/>
            <person name="Thoren M.H."/>
            <person name="Johannesson H."/>
        </authorList>
    </citation>
    <scope>NUCLEOTIDE SEQUENCE</scope>
    <source>
        <strain evidence="2">CBS 232.78</strain>
    </source>
</reference>
<evidence type="ECO:0000313" key="3">
    <source>
        <dbReference type="Proteomes" id="UP001285441"/>
    </source>
</evidence>